<dbReference type="AlphaFoldDB" id="A0A2A3TTI7"/>
<dbReference type="InterPro" id="IPR019874">
    <property type="entry name" value="RF_methyltr_PrmC"/>
</dbReference>
<dbReference type="PANTHER" id="PTHR18895">
    <property type="entry name" value="HEMK METHYLTRANSFERASE"/>
    <property type="match status" value="1"/>
</dbReference>
<evidence type="ECO:0000259" key="7">
    <source>
        <dbReference type="Pfam" id="PF17827"/>
    </source>
</evidence>
<keyword evidence="3 5" id="KW-0949">S-adenosyl-L-methionine</keyword>
<feature type="binding site" evidence="5">
    <location>
        <begin position="185"/>
        <end position="188"/>
    </location>
    <ligand>
        <name>substrate</name>
    </ligand>
</feature>
<dbReference type="CDD" id="cd02440">
    <property type="entry name" value="AdoMet_MTases"/>
    <property type="match status" value="1"/>
</dbReference>
<dbReference type="NCBIfam" id="TIGR03534">
    <property type="entry name" value="RF_mod_PrmC"/>
    <property type="match status" value="1"/>
</dbReference>
<evidence type="ECO:0000256" key="3">
    <source>
        <dbReference type="ARBA" id="ARBA00022691"/>
    </source>
</evidence>
<dbReference type="InterPro" id="IPR002052">
    <property type="entry name" value="DNA_methylase_N6_adenine_CS"/>
</dbReference>
<dbReference type="Gene3D" id="3.40.50.150">
    <property type="entry name" value="Vaccinia Virus protein VP39"/>
    <property type="match status" value="1"/>
</dbReference>
<dbReference type="InterPro" id="IPR050320">
    <property type="entry name" value="N5-glutamine_MTase"/>
</dbReference>
<dbReference type="PROSITE" id="PS00092">
    <property type="entry name" value="N6_MTASE"/>
    <property type="match status" value="1"/>
</dbReference>
<evidence type="ECO:0000256" key="2">
    <source>
        <dbReference type="ARBA" id="ARBA00022679"/>
    </source>
</evidence>
<evidence type="ECO:0000256" key="1">
    <source>
        <dbReference type="ARBA" id="ARBA00022603"/>
    </source>
</evidence>
<name>A0A2A3TTI7_LEVBR</name>
<feature type="domain" description="Release factor glutamine methyltransferase N-terminal" evidence="7">
    <location>
        <begin position="9"/>
        <end position="76"/>
    </location>
</feature>
<feature type="binding site" evidence="5">
    <location>
        <position position="143"/>
    </location>
    <ligand>
        <name>S-adenosyl-L-methionine</name>
        <dbReference type="ChEBI" id="CHEBI:59789"/>
    </ligand>
</feature>
<comment type="catalytic activity">
    <reaction evidence="4 5">
        <text>L-glutaminyl-[peptide chain release factor] + S-adenosyl-L-methionine = N(5)-methyl-L-glutaminyl-[peptide chain release factor] + S-adenosyl-L-homocysteine + H(+)</text>
        <dbReference type="Rhea" id="RHEA:42896"/>
        <dbReference type="Rhea" id="RHEA-COMP:10271"/>
        <dbReference type="Rhea" id="RHEA-COMP:10272"/>
        <dbReference type="ChEBI" id="CHEBI:15378"/>
        <dbReference type="ChEBI" id="CHEBI:30011"/>
        <dbReference type="ChEBI" id="CHEBI:57856"/>
        <dbReference type="ChEBI" id="CHEBI:59789"/>
        <dbReference type="ChEBI" id="CHEBI:61891"/>
        <dbReference type="EC" id="2.1.1.297"/>
    </reaction>
</comment>
<dbReference type="GO" id="GO:0102559">
    <property type="term" value="F:peptide chain release factor N(5)-glutamine methyltransferase activity"/>
    <property type="evidence" value="ECO:0007669"/>
    <property type="project" value="UniProtKB-EC"/>
</dbReference>
<dbReference type="InterPro" id="IPR007848">
    <property type="entry name" value="Small_mtfrase_dom"/>
</dbReference>
<dbReference type="InterPro" id="IPR040758">
    <property type="entry name" value="PrmC_N"/>
</dbReference>
<dbReference type="NCBIfam" id="TIGR00536">
    <property type="entry name" value="hemK_fam"/>
    <property type="match status" value="1"/>
</dbReference>
<gene>
    <name evidence="5 8" type="primary">prmC</name>
    <name evidence="8" type="ORF">CNR29_04215</name>
</gene>
<feature type="binding site" evidence="5">
    <location>
        <position position="185"/>
    </location>
    <ligand>
        <name>S-adenosyl-L-methionine</name>
        <dbReference type="ChEBI" id="CHEBI:59789"/>
    </ligand>
</feature>
<dbReference type="EMBL" id="NVYO01000001">
    <property type="protein sequence ID" value="PBQ23263.1"/>
    <property type="molecule type" value="Genomic_DNA"/>
</dbReference>
<dbReference type="Gene3D" id="1.10.8.10">
    <property type="entry name" value="DNA helicase RuvA subunit, C-terminal domain"/>
    <property type="match status" value="1"/>
</dbReference>
<comment type="similarity">
    <text evidence="5">Belongs to the protein N5-glutamine methyltransferase family. PrmC subfamily.</text>
</comment>
<dbReference type="GO" id="GO:0003676">
    <property type="term" value="F:nucleic acid binding"/>
    <property type="evidence" value="ECO:0007669"/>
    <property type="project" value="InterPro"/>
</dbReference>
<reference evidence="8 9" key="1">
    <citation type="submission" date="2017-09" db="EMBL/GenBank/DDBJ databases">
        <title>Genome sequence of Lactobacillus brevis D7.</title>
        <authorList>
            <person name="Kwon M.-S."/>
            <person name="Lim S.K."/>
            <person name="Choi H.-J."/>
        </authorList>
    </citation>
    <scope>NUCLEOTIDE SEQUENCE [LARGE SCALE GENOMIC DNA]</scope>
    <source>
        <strain evidence="8 9">D7</strain>
    </source>
</reference>
<dbReference type="HAMAP" id="MF_02126">
    <property type="entry name" value="RF_methyltr_PrmC"/>
    <property type="match status" value="1"/>
</dbReference>
<dbReference type="InterPro" id="IPR029063">
    <property type="entry name" value="SAM-dependent_MTases_sf"/>
</dbReference>
<feature type="binding site" evidence="5">
    <location>
        <begin position="120"/>
        <end position="124"/>
    </location>
    <ligand>
        <name>S-adenosyl-L-methionine</name>
        <dbReference type="ChEBI" id="CHEBI:59789"/>
    </ligand>
</feature>
<comment type="function">
    <text evidence="5">Methylates the class 1 translation termination release factors RF1/PrfA and RF2/PrfB on the glutamine residue of the universally conserved GGQ motif.</text>
</comment>
<proteinExistence type="inferred from homology"/>
<dbReference type="InterPro" id="IPR004556">
    <property type="entry name" value="HemK-like"/>
</dbReference>
<dbReference type="Pfam" id="PF17827">
    <property type="entry name" value="PrmC_N"/>
    <property type="match status" value="1"/>
</dbReference>
<dbReference type="RefSeq" id="WP_096109809.1">
    <property type="nucleotide sequence ID" value="NZ_NVYO01000001.1"/>
</dbReference>
<evidence type="ECO:0000313" key="8">
    <source>
        <dbReference type="EMBL" id="PBQ23263.1"/>
    </source>
</evidence>
<evidence type="ECO:0000256" key="4">
    <source>
        <dbReference type="ARBA" id="ARBA00048391"/>
    </source>
</evidence>
<evidence type="ECO:0000313" key="9">
    <source>
        <dbReference type="Proteomes" id="UP000217918"/>
    </source>
</evidence>
<keyword evidence="2 5" id="KW-0808">Transferase</keyword>
<keyword evidence="1 5" id="KW-0489">Methyltransferase</keyword>
<evidence type="ECO:0000259" key="6">
    <source>
        <dbReference type="Pfam" id="PF05175"/>
    </source>
</evidence>
<comment type="caution">
    <text evidence="8">The sequence shown here is derived from an EMBL/GenBank/DDBJ whole genome shotgun (WGS) entry which is preliminary data.</text>
</comment>
<dbReference type="PANTHER" id="PTHR18895:SF74">
    <property type="entry name" value="MTRF1L RELEASE FACTOR GLUTAMINE METHYLTRANSFERASE"/>
    <property type="match status" value="1"/>
</dbReference>
<sequence>MAKQTALAILQAAKQQLQMAGQDPELAQYLMLEGNQWRFTELVQHYREALSPTQTQAFQAQLARVCAGEPAQYVLGYAPFYGREFRVTPATLIPRPETEELVEWVLQVVQQPTAKVIDVGTGSGAIAVTLKKERPTWLVTATDISDAAIAVAQKNAQRLTAQLTWATGDLLAPVTGQHFDVIVSNPPYIDRTEMPEMDTSVKRYEPEQALYAADHGLAFYQRFAQVLTTYLVPTGDFFAEIGYHQGAAVKRIFKQALPDAQVTVKSDINGHDRMIHVHLASKG</sequence>
<dbReference type="GO" id="GO:0032259">
    <property type="term" value="P:methylation"/>
    <property type="evidence" value="ECO:0007669"/>
    <property type="project" value="UniProtKB-KW"/>
</dbReference>
<protein>
    <recommendedName>
        <fullName evidence="5">Release factor glutamine methyltransferase</fullName>
        <shortName evidence="5">RF MTase</shortName>
        <ecNumber evidence="5">2.1.1.297</ecNumber>
    </recommendedName>
    <alternativeName>
        <fullName evidence="5">N5-glutamine methyltransferase PrmC</fullName>
    </alternativeName>
    <alternativeName>
        <fullName evidence="5">Protein-(glutamine-N5) MTase PrmC</fullName>
    </alternativeName>
    <alternativeName>
        <fullName evidence="5">Protein-glutamine N-methyltransferase PrmC</fullName>
    </alternativeName>
</protein>
<dbReference type="EC" id="2.1.1.297" evidence="5"/>
<organism evidence="8 9">
    <name type="scientific">Levilactobacillus brevis</name>
    <name type="common">Lactobacillus brevis</name>
    <dbReference type="NCBI Taxonomy" id="1580"/>
    <lineage>
        <taxon>Bacteria</taxon>
        <taxon>Bacillati</taxon>
        <taxon>Bacillota</taxon>
        <taxon>Bacilli</taxon>
        <taxon>Lactobacillales</taxon>
        <taxon>Lactobacillaceae</taxon>
        <taxon>Levilactobacillus</taxon>
    </lineage>
</organism>
<dbReference type="Proteomes" id="UP000217918">
    <property type="component" value="Unassembled WGS sequence"/>
</dbReference>
<dbReference type="Pfam" id="PF05175">
    <property type="entry name" value="MTS"/>
    <property type="match status" value="1"/>
</dbReference>
<accession>A0A2A3TTI7</accession>
<dbReference type="SUPFAM" id="SSF53335">
    <property type="entry name" value="S-adenosyl-L-methionine-dependent methyltransferases"/>
    <property type="match status" value="1"/>
</dbReference>
<comment type="caution">
    <text evidence="5">Lacks conserved residue(s) required for the propagation of feature annotation.</text>
</comment>
<feature type="domain" description="Methyltransferase small" evidence="6">
    <location>
        <begin position="106"/>
        <end position="192"/>
    </location>
</feature>
<evidence type="ECO:0000256" key="5">
    <source>
        <dbReference type="HAMAP-Rule" id="MF_02126"/>
    </source>
</evidence>